<feature type="domain" description="Glycosyl transferase family 1" evidence="1">
    <location>
        <begin position="160"/>
        <end position="318"/>
    </location>
</feature>
<reference evidence="2 3" key="1">
    <citation type="submission" date="2006-02" db="EMBL/GenBank/DDBJ databases">
        <authorList>
            <person name="Amann R."/>
            <person name="Ferriera S."/>
            <person name="Johnson J."/>
            <person name="Kravitz S."/>
            <person name="Halpern A."/>
            <person name="Remington K."/>
            <person name="Beeson K."/>
            <person name="Tran B."/>
            <person name="Rogers Y.-H."/>
            <person name="Friedman R."/>
            <person name="Venter J.C."/>
        </authorList>
    </citation>
    <scope>NUCLEOTIDE SEQUENCE [LARGE SCALE GENOMIC DNA]</scope>
    <source>
        <strain evidence="2 3">DSM 3645</strain>
    </source>
</reference>
<organism evidence="2 3">
    <name type="scientific">Blastopirellula marina DSM 3645</name>
    <dbReference type="NCBI Taxonomy" id="314230"/>
    <lineage>
        <taxon>Bacteria</taxon>
        <taxon>Pseudomonadati</taxon>
        <taxon>Planctomycetota</taxon>
        <taxon>Planctomycetia</taxon>
        <taxon>Pirellulales</taxon>
        <taxon>Pirellulaceae</taxon>
        <taxon>Blastopirellula</taxon>
    </lineage>
</organism>
<proteinExistence type="predicted"/>
<dbReference type="STRING" id="314230.DSM3645_06534"/>
<evidence type="ECO:0000313" key="3">
    <source>
        <dbReference type="Proteomes" id="UP000004358"/>
    </source>
</evidence>
<evidence type="ECO:0000313" key="2">
    <source>
        <dbReference type="EMBL" id="EAQ77496.1"/>
    </source>
</evidence>
<dbReference type="EMBL" id="AANZ01000032">
    <property type="protein sequence ID" value="EAQ77496.1"/>
    <property type="molecule type" value="Genomic_DNA"/>
</dbReference>
<dbReference type="GO" id="GO:0016757">
    <property type="term" value="F:glycosyltransferase activity"/>
    <property type="evidence" value="ECO:0007669"/>
    <property type="project" value="InterPro"/>
</dbReference>
<comment type="caution">
    <text evidence="2">The sequence shown here is derived from an EMBL/GenBank/DDBJ whole genome shotgun (WGS) entry which is preliminary data.</text>
</comment>
<dbReference type="CDD" id="cd03801">
    <property type="entry name" value="GT4_PimA-like"/>
    <property type="match status" value="1"/>
</dbReference>
<dbReference type="HOGENOM" id="CLU_796569_0_0_0"/>
<evidence type="ECO:0000259" key="1">
    <source>
        <dbReference type="Pfam" id="PF00534"/>
    </source>
</evidence>
<dbReference type="AlphaFoldDB" id="A4A136"/>
<dbReference type="PANTHER" id="PTHR12526:SF635">
    <property type="entry name" value="GLYCOSYL TRANSFERASE GROUP 1"/>
    <property type="match status" value="1"/>
</dbReference>
<dbReference type="InterPro" id="IPR001296">
    <property type="entry name" value="Glyco_trans_1"/>
</dbReference>
<name>A4A136_9BACT</name>
<dbReference type="Proteomes" id="UP000004358">
    <property type="component" value="Unassembled WGS sequence"/>
</dbReference>
<dbReference type="SUPFAM" id="SSF53756">
    <property type="entry name" value="UDP-Glycosyltransferase/glycogen phosphorylase"/>
    <property type="match status" value="1"/>
</dbReference>
<dbReference type="Pfam" id="PF00534">
    <property type="entry name" value="Glycos_transf_1"/>
    <property type="match status" value="1"/>
</dbReference>
<dbReference type="eggNOG" id="COG0438">
    <property type="taxonomic scope" value="Bacteria"/>
</dbReference>
<dbReference type="Gene3D" id="3.40.50.2000">
    <property type="entry name" value="Glycogen Phosphorylase B"/>
    <property type="match status" value="1"/>
</dbReference>
<gene>
    <name evidence="2" type="ORF">DSM3645_06534</name>
</gene>
<keyword evidence="2" id="KW-0808">Transferase</keyword>
<dbReference type="PANTHER" id="PTHR12526">
    <property type="entry name" value="GLYCOSYLTRANSFERASE"/>
    <property type="match status" value="1"/>
</dbReference>
<sequence>MVPFAKGGYRNVVDWLALVLQEHGHHVETVYLPQSNNVDNLFRQLGAYRWIHLEDADRIICFRPQAHLIPHPHKILWFIHHIREFYDLWDHPEYRLVPDNAKSRGIRNALHSVDTRALQEARKIFTSSRVISDRLKKSNDIESEVLYPPIFQSERFSNQGMNDELLCVCRMAPHKRQHLLVEAMAYVKTSVRLRLCGPSSPEYAEKLNSLIRSYHLQGRVTIDDRWIGEEEKVQLFGSCFAAAYLPRDEDFYGYPTLEAAHSSKALLTTTDAGAVSEFVVNGHNGCVAEPVPQEIASSIDALYNDRQATQAMGDHARDQINKMGISWSHVLERLLS</sequence>
<protein>
    <submittedName>
        <fullName evidence="2">Glycosyl transferase, group 1 family protein LpsD</fullName>
    </submittedName>
</protein>
<accession>A4A136</accession>